<feature type="repeat" description="PPR" evidence="2">
    <location>
        <begin position="107"/>
        <end position="141"/>
    </location>
</feature>
<name>A0AAV6WKS6_9LAMI</name>
<dbReference type="EMBL" id="WHWC01000015">
    <property type="protein sequence ID" value="KAG8368449.1"/>
    <property type="molecule type" value="Genomic_DNA"/>
</dbReference>
<dbReference type="NCBIfam" id="TIGR00756">
    <property type="entry name" value="PPR"/>
    <property type="match status" value="4"/>
</dbReference>
<keyword evidence="4" id="KW-1185">Reference proteome</keyword>
<dbReference type="Proteomes" id="UP000826271">
    <property type="component" value="Unassembled WGS sequence"/>
</dbReference>
<sequence>MFTNVAAKLPVMLPFIYHHPSRPPFISLGRISATFHRPFSTDGSNSPPLTNLAHLLQGHISRPHLLQLHARIFRLNAHHNNLISTRLIGHYPSPAALKVFRSLQNPNIFPFNAIIRVWAEEGLLSCAFAIFKELKLRPLSPNDLTFSFLLKACSRDSTDVKCVTQLHSHVVKSGFMCDSFVRNGLLVVYARGVKDLRSASQVFDEMPERNSVSSWTGMISCYARLGLPEEALKLFMIMLKENLQPENDTMVSVLSACSRLNTLHIEKWVNLLTQCLNNSHCNHLGSDYVNTILVYLHGKCRNVEKSREEFDKISNNGKKSILSWNAMIGSYVQNGCALEALTLFKSMIKNYECRPNHVTMVSVLSACAEIGDLDLGIWVHEYMGTKGHKGIISSNTNLATSLIDMYCKCGSLDSARKVFEQMKKKDVVSFNAMIIGLAVNGEGEEALRLFFKMQELFLHPDSGTLLGALCACSHSGLLNKGREIFNKMTRENSISPKLEHYACYVDLLARSGFIEEALNVVNSMPFQPNNFVWGALLAGCVLHNRLELAQSISRMLVRVDPDNSAGYVMLSNSFAAENQWRDVLKLRVVMRGKRVMKQAGRSWINVGGVVCEFVAGSGSDLQIRSIRETMESLLKQMRLSNP</sequence>
<dbReference type="InterPro" id="IPR011990">
    <property type="entry name" value="TPR-like_helical_dom_sf"/>
</dbReference>
<dbReference type="InterPro" id="IPR002885">
    <property type="entry name" value="PPR_rpt"/>
</dbReference>
<evidence type="ECO:0000256" key="2">
    <source>
        <dbReference type="PROSITE-ProRule" id="PRU00708"/>
    </source>
</evidence>
<organism evidence="3 4">
    <name type="scientific">Buddleja alternifolia</name>
    <dbReference type="NCBI Taxonomy" id="168488"/>
    <lineage>
        <taxon>Eukaryota</taxon>
        <taxon>Viridiplantae</taxon>
        <taxon>Streptophyta</taxon>
        <taxon>Embryophyta</taxon>
        <taxon>Tracheophyta</taxon>
        <taxon>Spermatophyta</taxon>
        <taxon>Magnoliopsida</taxon>
        <taxon>eudicotyledons</taxon>
        <taxon>Gunneridae</taxon>
        <taxon>Pentapetalae</taxon>
        <taxon>asterids</taxon>
        <taxon>lamiids</taxon>
        <taxon>Lamiales</taxon>
        <taxon>Scrophulariaceae</taxon>
        <taxon>Buddlejeae</taxon>
        <taxon>Buddleja</taxon>
    </lineage>
</organism>
<dbReference type="FunFam" id="1.25.40.10:FF:000184">
    <property type="entry name" value="Pentatricopeptide repeat-containing protein, chloroplastic"/>
    <property type="match status" value="1"/>
</dbReference>
<feature type="repeat" description="PPR" evidence="2">
    <location>
        <begin position="320"/>
        <end position="355"/>
    </location>
</feature>
<dbReference type="GO" id="GO:0003723">
    <property type="term" value="F:RNA binding"/>
    <property type="evidence" value="ECO:0007669"/>
    <property type="project" value="InterPro"/>
</dbReference>
<accession>A0AAV6WKS6</accession>
<evidence type="ECO:0008006" key="5">
    <source>
        <dbReference type="Google" id="ProtNLM"/>
    </source>
</evidence>
<dbReference type="InterPro" id="IPR046960">
    <property type="entry name" value="PPR_At4g14850-like_plant"/>
</dbReference>
<protein>
    <recommendedName>
        <fullName evidence="5">Pentatricopeptide repeat-containing protein</fullName>
    </recommendedName>
</protein>
<dbReference type="Pfam" id="PF13041">
    <property type="entry name" value="PPR_2"/>
    <property type="match status" value="2"/>
</dbReference>
<evidence type="ECO:0000313" key="3">
    <source>
        <dbReference type="EMBL" id="KAG8368449.1"/>
    </source>
</evidence>
<dbReference type="Pfam" id="PF01535">
    <property type="entry name" value="PPR"/>
    <property type="match status" value="4"/>
</dbReference>
<dbReference type="PROSITE" id="PS51375">
    <property type="entry name" value="PPR"/>
    <property type="match status" value="4"/>
</dbReference>
<dbReference type="Pfam" id="PF20431">
    <property type="entry name" value="E_motif"/>
    <property type="match status" value="1"/>
</dbReference>
<dbReference type="GO" id="GO:0009451">
    <property type="term" value="P:RNA modification"/>
    <property type="evidence" value="ECO:0007669"/>
    <property type="project" value="InterPro"/>
</dbReference>
<dbReference type="FunFam" id="1.25.40.10:FF:000344">
    <property type="entry name" value="Pentatricopeptide repeat-containing protein"/>
    <property type="match status" value="1"/>
</dbReference>
<dbReference type="PANTHER" id="PTHR24015">
    <property type="entry name" value="OS07G0578800 PROTEIN-RELATED"/>
    <property type="match status" value="1"/>
</dbReference>
<feature type="repeat" description="PPR" evidence="2">
    <location>
        <begin position="395"/>
        <end position="429"/>
    </location>
</feature>
<dbReference type="Gene3D" id="1.25.40.10">
    <property type="entry name" value="Tetratricopeptide repeat domain"/>
    <property type="match status" value="3"/>
</dbReference>
<comment type="caution">
    <text evidence="3">The sequence shown here is derived from an EMBL/GenBank/DDBJ whole genome shotgun (WGS) entry which is preliminary data.</text>
</comment>
<evidence type="ECO:0000256" key="1">
    <source>
        <dbReference type="ARBA" id="ARBA00022737"/>
    </source>
</evidence>
<dbReference type="PANTHER" id="PTHR24015:SF1063">
    <property type="entry name" value="OS12G0156900 PROTEIN"/>
    <property type="match status" value="1"/>
</dbReference>
<evidence type="ECO:0000313" key="4">
    <source>
        <dbReference type="Proteomes" id="UP000826271"/>
    </source>
</evidence>
<proteinExistence type="predicted"/>
<gene>
    <name evidence="3" type="ORF">BUALT_Bualt15G0046600</name>
</gene>
<keyword evidence="1" id="KW-0677">Repeat</keyword>
<reference evidence="3" key="1">
    <citation type="submission" date="2019-10" db="EMBL/GenBank/DDBJ databases">
        <authorList>
            <person name="Zhang R."/>
            <person name="Pan Y."/>
            <person name="Wang J."/>
            <person name="Ma R."/>
            <person name="Yu S."/>
        </authorList>
    </citation>
    <scope>NUCLEOTIDE SEQUENCE</scope>
    <source>
        <strain evidence="3">LA-IB0</strain>
        <tissue evidence="3">Leaf</tissue>
    </source>
</reference>
<dbReference type="AlphaFoldDB" id="A0AAV6WKS6"/>
<dbReference type="InterPro" id="IPR046848">
    <property type="entry name" value="E_motif"/>
</dbReference>
<feature type="repeat" description="PPR" evidence="2">
    <location>
        <begin position="211"/>
        <end position="245"/>
    </location>
</feature>